<gene>
    <name evidence="1" type="ORF">PN497_00070</name>
</gene>
<name>A0ABT4ZK53_9CYAN</name>
<evidence type="ECO:0000313" key="1">
    <source>
        <dbReference type="EMBL" id="MDB9439786.1"/>
    </source>
</evidence>
<organism evidence="1 2">
    <name type="scientific">Sphaerospermopsis kisseleviana CS-549</name>
    <dbReference type="NCBI Taxonomy" id="3021783"/>
    <lineage>
        <taxon>Bacteria</taxon>
        <taxon>Bacillati</taxon>
        <taxon>Cyanobacteriota</taxon>
        <taxon>Cyanophyceae</taxon>
        <taxon>Nostocales</taxon>
        <taxon>Aphanizomenonaceae</taxon>
        <taxon>Sphaerospermopsis</taxon>
        <taxon>Sphaerospermopsis kisseleviana</taxon>
    </lineage>
</organism>
<protein>
    <submittedName>
        <fullName evidence="1">Uncharacterized protein</fullName>
    </submittedName>
</protein>
<sequence>MLNPYKSQNIWWHQQGETLPIKKPLDAGNRQTSKLEYQATAKMVVHKQIIKLVIKLGNKLGNKHVCKSATSPQSPVPNHQSPITCHNLKTSITNCYDKSLSLPKITDAPSRISCNAACSPLGYNNPY</sequence>
<evidence type="ECO:0000313" key="2">
    <source>
        <dbReference type="Proteomes" id="UP001211711"/>
    </source>
</evidence>
<comment type="caution">
    <text evidence="1">The sequence shown here is derived from an EMBL/GenBank/DDBJ whole genome shotgun (WGS) entry which is preliminary data.</text>
</comment>
<dbReference type="EMBL" id="JAQMTI010000001">
    <property type="protein sequence ID" value="MDB9439786.1"/>
    <property type="molecule type" value="Genomic_DNA"/>
</dbReference>
<reference evidence="1 2" key="1">
    <citation type="submission" date="2023-01" db="EMBL/GenBank/DDBJ databases">
        <title>Genomes from the Australian National Cyanobacteria Reference Collection.</title>
        <authorList>
            <person name="Willis A."/>
            <person name="Lee E.M.F."/>
        </authorList>
    </citation>
    <scope>NUCLEOTIDE SEQUENCE [LARGE SCALE GENOMIC DNA]</scope>
    <source>
        <strain evidence="1 2">CS-549</strain>
    </source>
</reference>
<keyword evidence="2" id="KW-1185">Reference proteome</keyword>
<accession>A0ABT4ZK53</accession>
<dbReference type="RefSeq" id="WP_272109199.1">
    <property type="nucleotide sequence ID" value="NZ_JAQMTI010000001.1"/>
</dbReference>
<proteinExistence type="predicted"/>
<dbReference type="Proteomes" id="UP001211711">
    <property type="component" value="Unassembled WGS sequence"/>
</dbReference>